<dbReference type="InterPro" id="IPR036815">
    <property type="entry name" value="14-3-3_dom_sf"/>
</dbReference>
<comment type="caution">
    <text evidence="3">The sequence shown here is derived from an EMBL/GenBank/DDBJ whole genome shotgun (WGS) entry which is preliminary data.</text>
</comment>
<evidence type="ECO:0000256" key="1">
    <source>
        <dbReference type="ARBA" id="ARBA00006141"/>
    </source>
</evidence>
<organism evidence="3 4">
    <name type="scientific">Bionectria ochroleuca</name>
    <name type="common">Gliocladium roseum</name>
    <dbReference type="NCBI Taxonomy" id="29856"/>
    <lineage>
        <taxon>Eukaryota</taxon>
        <taxon>Fungi</taxon>
        <taxon>Dikarya</taxon>
        <taxon>Ascomycota</taxon>
        <taxon>Pezizomycotina</taxon>
        <taxon>Sordariomycetes</taxon>
        <taxon>Hypocreomycetidae</taxon>
        <taxon>Hypocreales</taxon>
        <taxon>Bionectriaceae</taxon>
        <taxon>Clonostachys</taxon>
    </lineage>
</organism>
<dbReference type="Gene3D" id="1.20.190.20">
    <property type="entry name" value="14-3-3 domain"/>
    <property type="match status" value="1"/>
</dbReference>
<protein>
    <recommendedName>
        <fullName evidence="2">14-3-3 domain-containing protein</fullName>
    </recommendedName>
</protein>
<dbReference type="EMBL" id="JADCTT010000003">
    <property type="protein sequence ID" value="KAF9756042.1"/>
    <property type="molecule type" value="Genomic_DNA"/>
</dbReference>
<accession>A0A8H7NHK6</accession>
<comment type="similarity">
    <text evidence="1">Belongs to the 14-3-3 family.</text>
</comment>
<dbReference type="PRINTS" id="PR00305">
    <property type="entry name" value="1433ZETA"/>
</dbReference>
<name>A0A8H7NHK6_BIOOC</name>
<gene>
    <name evidence="3" type="ORF">IM811_011483</name>
</gene>
<evidence type="ECO:0000313" key="3">
    <source>
        <dbReference type="EMBL" id="KAF9756042.1"/>
    </source>
</evidence>
<dbReference type="PANTHER" id="PTHR18860">
    <property type="entry name" value="14-3-3 PROTEIN"/>
    <property type="match status" value="1"/>
</dbReference>
<dbReference type="AlphaFoldDB" id="A0A8H7NHK6"/>
<dbReference type="InterPro" id="IPR000308">
    <property type="entry name" value="14-3-3"/>
</dbReference>
<reference evidence="3" key="1">
    <citation type="submission" date="2020-10" db="EMBL/GenBank/DDBJ databases">
        <title>High-Quality Genome Resource of Clonostachys rosea strain S41 by Oxford Nanopore Long-Read Sequencing.</title>
        <authorList>
            <person name="Wang H."/>
        </authorList>
    </citation>
    <scope>NUCLEOTIDE SEQUENCE</scope>
    <source>
        <strain evidence="3">S41</strain>
    </source>
</reference>
<evidence type="ECO:0000259" key="2">
    <source>
        <dbReference type="SMART" id="SM00101"/>
    </source>
</evidence>
<dbReference type="Pfam" id="PF00244">
    <property type="entry name" value="14-3-3"/>
    <property type="match status" value="1"/>
</dbReference>
<evidence type="ECO:0000313" key="4">
    <source>
        <dbReference type="Proteomes" id="UP000616885"/>
    </source>
</evidence>
<sequence>MIAIPVLELVRSVTAFPNDILFVWDWDASQGKSQDEGYYERLIGSWEKPRCPRTECKCQDYLDEVTKLWEFGLLLNALERYEEVGKNLRKAVEIYGTALRNVDTSHGPWTEADDKALRVMDDLLIEEKGADVMSNDNAGGTPLSRAAGSICAYFDNIFICNLTILGPIAERYDDMVPHLKEVIGAGGELSVNERSLLAIAYSRMVCTRRSSLRTILSSEQKKQPRVNEEHIATTRGYRKKIENELEIVCSDVLDLLDGSLIPNAGTVESKVFYYKMKGDYSRYLAEFTLGEKHTAAVTSAYIAYKIATDFVRTEFAATHRLRLGLALNVSVFYYEILNLHNHARHLAKRAFDDAIAELDGIAKEPDDESITIIRILRDNLFLWTSTDSGQWGASTQGTLMEKLSVTC</sequence>
<dbReference type="SMART" id="SM00101">
    <property type="entry name" value="14_3_3"/>
    <property type="match status" value="1"/>
</dbReference>
<dbReference type="SUPFAM" id="SSF48445">
    <property type="entry name" value="14-3-3 protein"/>
    <property type="match status" value="1"/>
</dbReference>
<proteinExistence type="inferred from homology"/>
<dbReference type="InterPro" id="IPR023410">
    <property type="entry name" value="14-3-3_domain"/>
</dbReference>
<dbReference type="Proteomes" id="UP000616885">
    <property type="component" value="Unassembled WGS sequence"/>
</dbReference>
<feature type="domain" description="14-3-3" evidence="2">
    <location>
        <begin position="155"/>
        <end position="397"/>
    </location>
</feature>